<organism evidence="2 3">
    <name type="scientific">Littorina saxatilis</name>
    <dbReference type="NCBI Taxonomy" id="31220"/>
    <lineage>
        <taxon>Eukaryota</taxon>
        <taxon>Metazoa</taxon>
        <taxon>Spiralia</taxon>
        <taxon>Lophotrochozoa</taxon>
        <taxon>Mollusca</taxon>
        <taxon>Gastropoda</taxon>
        <taxon>Caenogastropoda</taxon>
        <taxon>Littorinimorpha</taxon>
        <taxon>Littorinoidea</taxon>
        <taxon>Littorinidae</taxon>
        <taxon>Littorina</taxon>
    </lineage>
</organism>
<evidence type="ECO:0000313" key="3">
    <source>
        <dbReference type="Proteomes" id="UP001374579"/>
    </source>
</evidence>
<reference evidence="2 3" key="1">
    <citation type="submission" date="2024-02" db="EMBL/GenBank/DDBJ databases">
        <title>Chromosome-scale genome assembly of the rough periwinkle Littorina saxatilis.</title>
        <authorList>
            <person name="De Jode A."/>
            <person name="Faria R."/>
            <person name="Formenti G."/>
            <person name="Sims Y."/>
            <person name="Smith T.P."/>
            <person name="Tracey A."/>
            <person name="Wood J.M.D."/>
            <person name="Zagrodzka Z.B."/>
            <person name="Johannesson K."/>
            <person name="Butlin R.K."/>
            <person name="Leder E.H."/>
        </authorList>
    </citation>
    <scope>NUCLEOTIDE SEQUENCE [LARGE SCALE GENOMIC DNA]</scope>
    <source>
        <strain evidence="2">Snail1</strain>
        <tissue evidence="2">Muscle</tissue>
    </source>
</reference>
<name>A0AAN9G0R0_9CAEN</name>
<comment type="caution">
    <text evidence="2">The sequence shown here is derived from an EMBL/GenBank/DDBJ whole genome shotgun (WGS) entry which is preliminary data.</text>
</comment>
<protein>
    <submittedName>
        <fullName evidence="2">Uncharacterized protein</fullName>
    </submittedName>
</protein>
<keyword evidence="3" id="KW-1185">Reference proteome</keyword>
<proteinExistence type="predicted"/>
<accession>A0AAN9G0R0</accession>
<feature type="region of interest" description="Disordered" evidence="1">
    <location>
        <begin position="1"/>
        <end position="26"/>
    </location>
</feature>
<evidence type="ECO:0000256" key="1">
    <source>
        <dbReference type="SAM" id="MobiDB-lite"/>
    </source>
</evidence>
<dbReference type="EMBL" id="JBAMIC010000024">
    <property type="protein sequence ID" value="KAK7090916.1"/>
    <property type="molecule type" value="Genomic_DNA"/>
</dbReference>
<dbReference type="AlphaFoldDB" id="A0AAN9G0R0"/>
<dbReference type="Proteomes" id="UP001374579">
    <property type="component" value="Unassembled WGS sequence"/>
</dbReference>
<sequence>MPPGGFFSKEEEGPANIRRTNVSVNEDSPDSIVLTYQVNGASSSSCSFSWEPTEGGYIGTMNARDGGTQYQHTFPNAVPRETVEQLGQPGKTKNGNYVIFTFQRRQRNISLQNYVRR</sequence>
<gene>
    <name evidence="2" type="ORF">V1264_010652</name>
</gene>
<evidence type="ECO:0000313" key="2">
    <source>
        <dbReference type="EMBL" id="KAK7090916.1"/>
    </source>
</evidence>